<dbReference type="Proteomes" id="UP001183127">
    <property type="component" value="Chromosome"/>
</dbReference>
<protein>
    <recommendedName>
        <fullName evidence="3">Immunity protein 30 domain-containing protein</fullName>
    </recommendedName>
</protein>
<dbReference type="EMBL" id="CP132921">
    <property type="protein sequence ID" value="WMW05659.1"/>
    <property type="molecule type" value="Genomic_DNA"/>
</dbReference>
<organism evidence="1 2">
    <name type="scientific">Pseudomonas entomophila</name>
    <dbReference type="NCBI Taxonomy" id="312306"/>
    <lineage>
        <taxon>Bacteria</taxon>
        <taxon>Pseudomonadati</taxon>
        <taxon>Pseudomonadota</taxon>
        <taxon>Gammaproteobacteria</taxon>
        <taxon>Pseudomonadales</taxon>
        <taxon>Pseudomonadaceae</taxon>
        <taxon>Pseudomonas</taxon>
    </lineage>
</organism>
<evidence type="ECO:0008006" key="3">
    <source>
        <dbReference type="Google" id="ProtNLM"/>
    </source>
</evidence>
<evidence type="ECO:0000313" key="1">
    <source>
        <dbReference type="EMBL" id="WMW05659.1"/>
    </source>
</evidence>
<dbReference type="RefSeq" id="WP_011531936.1">
    <property type="nucleotide sequence ID" value="NZ_CP132921.1"/>
</dbReference>
<sequence>MDQAIFEQWKIQLELLDRYENQADCQMFLAMVEAVTHCLSDDVIDVLLGTFGNAHDHGVQESVMRVLDQAPPQRYAARLAAGFEALMEASSEREWPLILLGRLFNSNDDSGAAALLEQVAKGDVLHAFLRSDGFLEEYPQAEVLLPRYGL</sequence>
<keyword evidence="2" id="KW-1185">Reference proteome</keyword>
<evidence type="ECO:0000313" key="2">
    <source>
        <dbReference type="Proteomes" id="UP001183127"/>
    </source>
</evidence>
<accession>A0ABY9QPF3</accession>
<reference evidence="1 2" key="1">
    <citation type="submission" date="2023-08" db="EMBL/GenBank/DDBJ databases">
        <title>Complete Genome Sequence of Pseudomonas entomophila TVIN A01.</title>
        <authorList>
            <person name="Shelke T."/>
            <person name="Mahar N.S."/>
            <person name="Gupta I."/>
            <person name="Gupta V."/>
        </authorList>
    </citation>
    <scope>NUCLEOTIDE SEQUENCE [LARGE SCALE GENOMIC DNA]</scope>
    <source>
        <strain evidence="1 2">TVIN-A01</strain>
    </source>
</reference>
<dbReference type="GeneID" id="32803887"/>
<name>A0ABY9QPF3_9PSED</name>
<gene>
    <name evidence="1" type="ORF">RAH46_25625</name>
</gene>
<proteinExistence type="predicted"/>